<evidence type="ECO:0000313" key="2">
    <source>
        <dbReference type="Proteomes" id="UP000054359"/>
    </source>
</evidence>
<dbReference type="OrthoDB" id="10504848at2759"/>
<dbReference type="AlphaFoldDB" id="A0A087TPA8"/>
<dbReference type="Proteomes" id="UP000054359">
    <property type="component" value="Unassembled WGS sequence"/>
</dbReference>
<gene>
    <name evidence="1" type="ORF">X975_11150</name>
</gene>
<organism evidence="1 2">
    <name type="scientific">Stegodyphus mimosarum</name>
    <name type="common">African social velvet spider</name>
    <dbReference type="NCBI Taxonomy" id="407821"/>
    <lineage>
        <taxon>Eukaryota</taxon>
        <taxon>Metazoa</taxon>
        <taxon>Ecdysozoa</taxon>
        <taxon>Arthropoda</taxon>
        <taxon>Chelicerata</taxon>
        <taxon>Arachnida</taxon>
        <taxon>Araneae</taxon>
        <taxon>Araneomorphae</taxon>
        <taxon>Entelegynae</taxon>
        <taxon>Eresoidea</taxon>
        <taxon>Eresidae</taxon>
        <taxon>Stegodyphus</taxon>
    </lineage>
</organism>
<keyword evidence="2" id="KW-1185">Reference proteome</keyword>
<sequence length="37" mass="3930">MLAPEMAAKPSRIVGLHAAIVLFMCSTNARTCVGIKK</sequence>
<evidence type="ECO:0000313" key="1">
    <source>
        <dbReference type="EMBL" id="KFM66947.1"/>
    </source>
</evidence>
<dbReference type="EMBL" id="KK116152">
    <property type="protein sequence ID" value="KFM66947.1"/>
    <property type="molecule type" value="Genomic_DNA"/>
</dbReference>
<accession>A0A087TPA8</accession>
<reference evidence="1 2" key="1">
    <citation type="submission" date="2013-11" db="EMBL/GenBank/DDBJ databases">
        <title>Genome sequencing of Stegodyphus mimosarum.</title>
        <authorList>
            <person name="Bechsgaard J."/>
        </authorList>
    </citation>
    <scope>NUCLEOTIDE SEQUENCE [LARGE SCALE GENOMIC DNA]</scope>
</reference>
<protein>
    <submittedName>
        <fullName evidence="1">Uncharacterized protein</fullName>
    </submittedName>
</protein>
<proteinExistence type="predicted"/>
<feature type="non-terminal residue" evidence="1">
    <location>
        <position position="37"/>
    </location>
</feature>
<name>A0A087TPA8_STEMI</name>